<keyword evidence="2" id="KW-1185">Reference proteome</keyword>
<sequence>MSAEHDPLHQPSAPVVTEPVPDVQLQMLVRLIGLDTEVALPITLVVGGGFLHGDLISHEAWAAGWASTLRGVDGPGARLLERFPEQVDQAVVDKQGDQIPQRLPQWIHLRDATGVTGPNGTLAMPLWRGRLADVSGWSLGKPG</sequence>
<organism evidence="1 2">
    <name type="scientific">Streptomyces phaeochromogenes</name>
    <dbReference type="NCBI Taxonomy" id="1923"/>
    <lineage>
        <taxon>Bacteria</taxon>
        <taxon>Bacillati</taxon>
        <taxon>Actinomycetota</taxon>
        <taxon>Actinomycetes</taxon>
        <taxon>Kitasatosporales</taxon>
        <taxon>Streptomycetaceae</taxon>
        <taxon>Streptomyces</taxon>
        <taxon>Streptomyces phaeochromogenes group</taxon>
    </lineage>
</organism>
<evidence type="ECO:0000313" key="2">
    <source>
        <dbReference type="Proteomes" id="UP001340816"/>
    </source>
</evidence>
<accession>A0ABZ1H6S9</accession>
<proteinExistence type="predicted"/>
<dbReference type="RefSeq" id="WP_326758883.1">
    <property type="nucleotide sequence ID" value="NZ_CP109135.1"/>
</dbReference>
<reference evidence="1 2" key="1">
    <citation type="submission" date="2022-10" db="EMBL/GenBank/DDBJ databases">
        <title>The complete genomes of actinobacterial strains from the NBC collection.</title>
        <authorList>
            <person name="Joergensen T.S."/>
            <person name="Alvarez Arevalo M."/>
            <person name="Sterndorff E.B."/>
            <person name="Faurdal D."/>
            <person name="Vuksanovic O."/>
            <person name="Mourched A.-S."/>
            <person name="Charusanti P."/>
            <person name="Shaw S."/>
            <person name="Blin K."/>
            <person name="Weber T."/>
        </authorList>
    </citation>
    <scope>NUCLEOTIDE SEQUENCE [LARGE SCALE GENOMIC DNA]</scope>
    <source>
        <strain evidence="1 2">NBC 01752</strain>
    </source>
</reference>
<protein>
    <submittedName>
        <fullName evidence="1">Uncharacterized protein</fullName>
    </submittedName>
</protein>
<dbReference type="Proteomes" id="UP001340816">
    <property type="component" value="Chromosome"/>
</dbReference>
<name>A0ABZ1H6S9_STRPH</name>
<gene>
    <name evidence="1" type="ORF">OHB35_13645</name>
</gene>
<evidence type="ECO:0000313" key="1">
    <source>
        <dbReference type="EMBL" id="WSD14205.1"/>
    </source>
</evidence>
<dbReference type="EMBL" id="CP109135">
    <property type="protein sequence ID" value="WSD14205.1"/>
    <property type="molecule type" value="Genomic_DNA"/>
</dbReference>